<dbReference type="EMBL" id="CM056743">
    <property type="protein sequence ID" value="KAJ8674378.1"/>
    <property type="molecule type" value="Genomic_DNA"/>
</dbReference>
<organism evidence="1 2">
    <name type="scientific">Eretmocerus hayati</name>
    <dbReference type="NCBI Taxonomy" id="131215"/>
    <lineage>
        <taxon>Eukaryota</taxon>
        <taxon>Metazoa</taxon>
        <taxon>Ecdysozoa</taxon>
        <taxon>Arthropoda</taxon>
        <taxon>Hexapoda</taxon>
        <taxon>Insecta</taxon>
        <taxon>Pterygota</taxon>
        <taxon>Neoptera</taxon>
        <taxon>Endopterygota</taxon>
        <taxon>Hymenoptera</taxon>
        <taxon>Apocrita</taxon>
        <taxon>Proctotrupomorpha</taxon>
        <taxon>Chalcidoidea</taxon>
        <taxon>Aphelinidae</taxon>
        <taxon>Aphelininae</taxon>
        <taxon>Eretmocerus</taxon>
    </lineage>
</organism>
<proteinExistence type="predicted"/>
<sequence length="443" mass="50370">MNAGFVKACSENLPNVTLEMLMMYLNNSGYYSDPELQNVKTVRSMRPNYGDFAVGYVQLLREGDYCFMEAKICPEHKVKAPNYPVQAKINEKIGIIVEASCQGCAASKGGCKHTVAFIAWMYRKSQEPSPTSVQCYWKKPLLSTVGGSLKFVTIKDMLSSEVTGLTKPSAKIVCNGKKRDDFLQLVLKDDRAKKSEGHIFKFFNPNRVQLMSLHYLSITYGGDRNNVSEFLEYCSQALTPQNCVYISKVTNDQSKSKSWYELRYARIGASIVWECAHCKTFDGSLVQKIFSQSKIDTSAMKRGRELEPKLLPLIGQELKKRYGESTIRRTGFRMKQEYPFIGASPDGETDNAVIELKCPSNEKTAKNYHEGNVIKDKYRAQLQVQMFFANKSIGYFCVASPNVEKDKKMRVIVEKFDKPFTMALLTRASRFWEQAVFPKLMNQ</sequence>
<dbReference type="Proteomes" id="UP001239111">
    <property type="component" value="Chromosome 3"/>
</dbReference>
<evidence type="ECO:0000313" key="2">
    <source>
        <dbReference type="Proteomes" id="UP001239111"/>
    </source>
</evidence>
<protein>
    <submittedName>
        <fullName evidence="1">Uncharacterized protein</fullName>
    </submittedName>
</protein>
<comment type="caution">
    <text evidence="1">The sequence shown here is derived from an EMBL/GenBank/DDBJ whole genome shotgun (WGS) entry which is preliminary data.</text>
</comment>
<reference evidence="1" key="1">
    <citation type="submission" date="2023-04" db="EMBL/GenBank/DDBJ databases">
        <title>A chromosome-level genome assembly of the parasitoid wasp Eretmocerus hayati.</title>
        <authorList>
            <person name="Zhong Y."/>
            <person name="Liu S."/>
            <person name="Liu Y."/>
        </authorList>
    </citation>
    <scope>NUCLEOTIDE SEQUENCE</scope>
    <source>
        <strain evidence="1">ZJU_SS_LIU_2023</strain>
    </source>
</reference>
<name>A0ACC2NT33_9HYME</name>
<accession>A0ACC2NT33</accession>
<gene>
    <name evidence="1" type="ORF">QAD02_005640</name>
</gene>
<keyword evidence="2" id="KW-1185">Reference proteome</keyword>
<evidence type="ECO:0000313" key="1">
    <source>
        <dbReference type="EMBL" id="KAJ8674378.1"/>
    </source>
</evidence>